<evidence type="ECO:0000256" key="2">
    <source>
        <dbReference type="ARBA" id="ARBA00022448"/>
    </source>
</evidence>
<dbReference type="RefSeq" id="WP_151164227.1">
    <property type="nucleotide sequence ID" value="NZ_WKJO01000002.1"/>
</dbReference>
<evidence type="ECO:0000313" key="9">
    <source>
        <dbReference type="EMBL" id="MRX23417.1"/>
    </source>
</evidence>
<dbReference type="SUPFAM" id="SSF103473">
    <property type="entry name" value="MFS general substrate transporter"/>
    <property type="match status" value="1"/>
</dbReference>
<gene>
    <name evidence="9" type="ORF">GJR96_15805</name>
</gene>
<feature type="transmembrane region" description="Helical" evidence="7">
    <location>
        <begin position="135"/>
        <end position="158"/>
    </location>
</feature>
<feature type="transmembrane region" description="Helical" evidence="7">
    <location>
        <begin position="305"/>
        <end position="326"/>
    </location>
</feature>
<feature type="transmembrane region" description="Helical" evidence="7">
    <location>
        <begin position="164"/>
        <end position="183"/>
    </location>
</feature>
<evidence type="ECO:0000256" key="1">
    <source>
        <dbReference type="ARBA" id="ARBA00004651"/>
    </source>
</evidence>
<dbReference type="InterPro" id="IPR050171">
    <property type="entry name" value="MFS_Transporters"/>
</dbReference>
<keyword evidence="10" id="KW-1185">Reference proteome</keyword>
<dbReference type="InterPro" id="IPR036259">
    <property type="entry name" value="MFS_trans_sf"/>
</dbReference>
<sequence length="392" mass="41562">MTPSQSNRRRLLGVIVFGSMASMVIRLVLAPMLPSIIEDLSISPAQAGLALSVMWGLGALLQFPGGRFADTFSRKTVLVASPLFLVGGAVLLALSPSYAFFVLGTALVGSATGLYLPTAVVQISDLYKNHRGRAIGLNTGFLNLGGVVAAGLGVYAVANWGWRSAFVGPGIALLVVATFLHRWHGDPYQYGLLAPELRTTARRLVSITQIRWVLLASMLFAFTWQATTGFLPTYLIVEKGFSPSSATNAFATLFAVGMLINPVAGGLGDRLTYWTVAAGAAFVCTLGLVVVIVTNHPWTTLGGVALFAAGLASFWPVIGAQILSVLPEETRAGDYGAVRMLYIGVGSLGPAYVGIVAERFDYTVAFTGLLLCLVGSLLVSTFMVLRRRGVRR</sequence>
<keyword evidence="5 7" id="KW-1133">Transmembrane helix</keyword>
<dbReference type="GO" id="GO:0022857">
    <property type="term" value="F:transmembrane transporter activity"/>
    <property type="evidence" value="ECO:0007669"/>
    <property type="project" value="InterPro"/>
</dbReference>
<dbReference type="InterPro" id="IPR011701">
    <property type="entry name" value="MFS"/>
</dbReference>
<feature type="transmembrane region" description="Helical" evidence="7">
    <location>
        <begin position="246"/>
        <end position="264"/>
    </location>
</feature>
<comment type="caution">
    <text evidence="9">The sequence shown here is derived from an EMBL/GenBank/DDBJ whole genome shotgun (WGS) entry which is preliminary data.</text>
</comment>
<dbReference type="PANTHER" id="PTHR23517:SF3">
    <property type="entry name" value="INTEGRAL MEMBRANE TRANSPORT PROTEIN"/>
    <property type="match status" value="1"/>
</dbReference>
<dbReference type="Pfam" id="PF07690">
    <property type="entry name" value="MFS_1"/>
    <property type="match status" value="1"/>
</dbReference>
<feature type="transmembrane region" description="Helical" evidence="7">
    <location>
        <begin position="76"/>
        <end position="94"/>
    </location>
</feature>
<dbReference type="PROSITE" id="PS50850">
    <property type="entry name" value="MFS"/>
    <property type="match status" value="1"/>
</dbReference>
<keyword evidence="3" id="KW-1003">Cell membrane</keyword>
<protein>
    <submittedName>
        <fullName evidence="9">MFS transporter</fullName>
    </submittedName>
</protein>
<reference evidence="9 10" key="1">
    <citation type="submission" date="2019-11" db="EMBL/GenBank/DDBJ databases">
        <title>Whole genome sequence of Haloferax sp. MBLA0076.</title>
        <authorList>
            <person name="Seo M.-J."/>
            <person name="Cho E.-S."/>
        </authorList>
    </citation>
    <scope>NUCLEOTIDE SEQUENCE [LARGE SCALE GENOMIC DNA]</scope>
    <source>
        <strain evidence="9 10">MBLA0076</strain>
    </source>
</reference>
<evidence type="ECO:0000256" key="3">
    <source>
        <dbReference type="ARBA" id="ARBA00022475"/>
    </source>
</evidence>
<evidence type="ECO:0000256" key="5">
    <source>
        <dbReference type="ARBA" id="ARBA00022989"/>
    </source>
</evidence>
<evidence type="ECO:0000256" key="6">
    <source>
        <dbReference type="ARBA" id="ARBA00023136"/>
    </source>
</evidence>
<dbReference type="AlphaFoldDB" id="A0A6A8GMD8"/>
<evidence type="ECO:0000259" key="8">
    <source>
        <dbReference type="PROSITE" id="PS50850"/>
    </source>
</evidence>
<dbReference type="PANTHER" id="PTHR23517">
    <property type="entry name" value="RESISTANCE PROTEIN MDTM, PUTATIVE-RELATED-RELATED"/>
    <property type="match status" value="1"/>
</dbReference>
<feature type="transmembrane region" description="Helical" evidence="7">
    <location>
        <begin position="363"/>
        <end position="385"/>
    </location>
</feature>
<organism evidence="9 10">
    <name type="scientific">Haloferax litoreum</name>
    <dbReference type="NCBI Taxonomy" id="2666140"/>
    <lineage>
        <taxon>Archaea</taxon>
        <taxon>Methanobacteriati</taxon>
        <taxon>Methanobacteriota</taxon>
        <taxon>Stenosarchaea group</taxon>
        <taxon>Halobacteria</taxon>
        <taxon>Halobacteriales</taxon>
        <taxon>Haloferacaceae</taxon>
        <taxon>Haloferax</taxon>
    </lineage>
</organism>
<feature type="domain" description="Major facilitator superfamily (MFS) profile" evidence="8">
    <location>
        <begin position="11"/>
        <end position="388"/>
    </location>
</feature>
<feature type="transmembrane region" description="Helical" evidence="7">
    <location>
        <begin position="204"/>
        <end position="226"/>
    </location>
</feature>
<keyword evidence="6 7" id="KW-0472">Membrane</keyword>
<dbReference type="EMBL" id="WKJO01000002">
    <property type="protein sequence ID" value="MRX23417.1"/>
    <property type="molecule type" value="Genomic_DNA"/>
</dbReference>
<dbReference type="InterPro" id="IPR020846">
    <property type="entry name" value="MFS_dom"/>
</dbReference>
<dbReference type="Proteomes" id="UP000439022">
    <property type="component" value="Unassembled WGS sequence"/>
</dbReference>
<keyword evidence="2" id="KW-0813">Transport</keyword>
<proteinExistence type="predicted"/>
<name>A0A6A8GMD8_9EURY</name>
<evidence type="ECO:0000256" key="7">
    <source>
        <dbReference type="SAM" id="Phobius"/>
    </source>
</evidence>
<feature type="transmembrane region" description="Helical" evidence="7">
    <location>
        <begin position="12"/>
        <end position="33"/>
    </location>
</feature>
<evidence type="ECO:0000313" key="10">
    <source>
        <dbReference type="Proteomes" id="UP000439022"/>
    </source>
</evidence>
<feature type="transmembrane region" description="Helical" evidence="7">
    <location>
        <begin position="45"/>
        <end position="64"/>
    </location>
</feature>
<feature type="transmembrane region" description="Helical" evidence="7">
    <location>
        <begin position="338"/>
        <end position="357"/>
    </location>
</feature>
<dbReference type="GO" id="GO:0005886">
    <property type="term" value="C:plasma membrane"/>
    <property type="evidence" value="ECO:0007669"/>
    <property type="project" value="UniProtKB-SubCell"/>
</dbReference>
<comment type="subcellular location">
    <subcellularLocation>
        <location evidence="1">Cell membrane</location>
        <topology evidence="1">Multi-pass membrane protein</topology>
    </subcellularLocation>
</comment>
<keyword evidence="4 7" id="KW-0812">Transmembrane</keyword>
<evidence type="ECO:0000256" key="4">
    <source>
        <dbReference type="ARBA" id="ARBA00022692"/>
    </source>
</evidence>
<feature type="transmembrane region" description="Helical" evidence="7">
    <location>
        <begin position="100"/>
        <end position="123"/>
    </location>
</feature>
<feature type="transmembrane region" description="Helical" evidence="7">
    <location>
        <begin position="271"/>
        <end position="293"/>
    </location>
</feature>
<dbReference type="Gene3D" id="1.20.1250.20">
    <property type="entry name" value="MFS general substrate transporter like domains"/>
    <property type="match status" value="1"/>
</dbReference>
<accession>A0A6A8GMD8</accession>